<dbReference type="Pfam" id="PF00578">
    <property type="entry name" value="AhpC-TSA"/>
    <property type="match status" value="1"/>
</dbReference>
<dbReference type="PROSITE" id="PS51352">
    <property type="entry name" value="THIOREDOXIN_2"/>
    <property type="match status" value="1"/>
</dbReference>
<dbReference type="GO" id="GO:0042744">
    <property type="term" value="P:hydrogen peroxide catabolic process"/>
    <property type="evidence" value="ECO:0007669"/>
    <property type="project" value="TreeGrafter"/>
</dbReference>
<evidence type="ECO:0000256" key="2">
    <source>
        <dbReference type="ARBA" id="ARBA00023002"/>
    </source>
</evidence>
<dbReference type="SUPFAM" id="SSF52833">
    <property type="entry name" value="Thioredoxin-like"/>
    <property type="match status" value="1"/>
</dbReference>
<dbReference type="InterPro" id="IPR013766">
    <property type="entry name" value="Thioredoxin_domain"/>
</dbReference>
<accession>A0A419R2D0</accession>
<feature type="domain" description="Thioredoxin" evidence="6">
    <location>
        <begin position="14"/>
        <end position="169"/>
    </location>
</feature>
<evidence type="ECO:0000256" key="4">
    <source>
        <dbReference type="ARBA" id="ARBA00037420"/>
    </source>
</evidence>
<dbReference type="EMBL" id="RAHJ01000018">
    <property type="protein sequence ID" value="RJX67883.1"/>
    <property type="molecule type" value="Genomic_DNA"/>
</dbReference>
<dbReference type="Proteomes" id="UP000284322">
    <property type="component" value="Unassembled WGS sequence"/>
</dbReference>
<dbReference type="AlphaFoldDB" id="A0A419R2D0"/>
<gene>
    <name evidence="7" type="ORF">D6858_07950</name>
</gene>
<dbReference type="PANTHER" id="PTHR10681:SF128">
    <property type="entry name" value="THIOREDOXIN-DEPENDENT PEROXIDE REDUCTASE, MITOCHONDRIAL"/>
    <property type="match status" value="1"/>
</dbReference>
<keyword evidence="8" id="KW-1185">Reference proteome</keyword>
<keyword evidence="2" id="KW-0560">Oxidoreductase</keyword>
<dbReference type="GO" id="GO:0006979">
    <property type="term" value="P:response to oxidative stress"/>
    <property type="evidence" value="ECO:0007669"/>
    <property type="project" value="TreeGrafter"/>
</dbReference>
<name>A0A419R2D0_9SPHN</name>
<organism evidence="7 8">
    <name type="scientific">Tsuneonella suprasediminis</name>
    <dbReference type="NCBI Taxonomy" id="2306996"/>
    <lineage>
        <taxon>Bacteria</taxon>
        <taxon>Pseudomonadati</taxon>
        <taxon>Pseudomonadota</taxon>
        <taxon>Alphaproteobacteria</taxon>
        <taxon>Sphingomonadales</taxon>
        <taxon>Erythrobacteraceae</taxon>
        <taxon>Tsuneonella</taxon>
    </lineage>
</organism>
<dbReference type="GO" id="GO:0033554">
    <property type="term" value="P:cellular response to stress"/>
    <property type="evidence" value="ECO:0007669"/>
    <property type="project" value="TreeGrafter"/>
</dbReference>
<comment type="similarity">
    <text evidence="1">Belongs to the peroxiredoxin family. AhpC/Prx1 subfamily.</text>
</comment>
<dbReference type="Pfam" id="PF10417">
    <property type="entry name" value="1-cysPrx_C"/>
    <property type="match status" value="1"/>
</dbReference>
<feature type="active site" description="Cysteine sulfenic acid (-SOH) intermediate; for peroxidase activity" evidence="5">
    <location>
        <position position="55"/>
    </location>
</feature>
<dbReference type="GO" id="GO:0045454">
    <property type="term" value="P:cell redox homeostasis"/>
    <property type="evidence" value="ECO:0007669"/>
    <property type="project" value="TreeGrafter"/>
</dbReference>
<dbReference type="InterPro" id="IPR036249">
    <property type="entry name" value="Thioredoxin-like_sf"/>
</dbReference>
<dbReference type="InterPro" id="IPR050217">
    <property type="entry name" value="Peroxiredoxin"/>
</dbReference>
<dbReference type="GO" id="GO:0008379">
    <property type="term" value="F:thioredoxin peroxidase activity"/>
    <property type="evidence" value="ECO:0007669"/>
    <property type="project" value="TreeGrafter"/>
</dbReference>
<dbReference type="InterPro" id="IPR024706">
    <property type="entry name" value="Peroxiredoxin_AhpC-typ"/>
</dbReference>
<evidence type="ECO:0000313" key="7">
    <source>
        <dbReference type="EMBL" id="RJX67883.1"/>
    </source>
</evidence>
<dbReference type="InterPro" id="IPR000866">
    <property type="entry name" value="AhpC/TSA"/>
</dbReference>
<proteinExistence type="inferred from homology"/>
<dbReference type="OrthoDB" id="9812811at2"/>
<dbReference type="RefSeq" id="WP_120108824.1">
    <property type="nucleotide sequence ID" value="NZ_RAHJ01000018.1"/>
</dbReference>
<evidence type="ECO:0000256" key="5">
    <source>
        <dbReference type="PIRSR" id="PIRSR000239-1"/>
    </source>
</evidence>
<comment type="function">
    <text evidence="4">Thiol-specific peroxidase that catalyzes the reduction of hydrogen peroxide and organic hydroperoxides to water and alcohols, respectively. Plays a role in cell protection against oxidative stress by detoxifying peroxides.</text>
</comment>
<evidence type="ECO:0000256" key="1">
    <source>
        <dbReference type="ARBA" id="ARBA00009796"/>
    </source>
</evidence>
<dbReference type="PANTHER" id="PTHR10681">
    <property type="entry name" value="THIOREDOXIN PEROXIDASE"/>
    <property type="match status" value="1"/>
</dbReference>
<comment type="caution">
    <text evidence="7">The sequence shown here is derived from an EMBL/GenBank/DDBJ whole genome shotgun (WGS) entry which is preliminary data.</text>
</comment>
<evidence type="ECO:0000259" key="6">
    <source>
        <dbReference type="PROSITE" id="PS51352"/>
    </source>
</evidence>
<reference evidence="7 8" key="1">
    <citation type="submission" date="2018-09" db="EMBL/GenBank/DDBJ databases">
        <title>Altererythrobacter sp.Ery1 and Ery12, the genome sequencing of novel strains in genus Alterythrobacter.</title>
        <authorList>
            <person name="Cheng H."/>
            <person name="Wu Y.-H."/>
            <person name="Fang C."/>
            <person name="Xu X.-W."/>
        </authorList>
    </citation>
    <scope>NUCLEOTIDE SEQUENCE [LARGE SCALE GENOMIC DNA]</scope>
    <source>
        <strain evidence="7 8">Ery12</strain>
    </source>
</reference>
<evidence type="ECO:0000313" key="8">
    <source>
        <dbReference type="Proteomes" id="UP000284322"/>
    </source>
</evidence>
<protein>
    <recommendedName>
        <fullName evidence="3">Thioredoxin peroxidase</fullName>
    </recommendedName>
</protein>
<evidence type="ECO:0000256" key="3">
    <source>
        <dbReference type="ARBA" id="ARBA00032824"/>
    </source>
</evidence>
<dbReference type="PIRSF" id="PIRSF000239">
    <property type="entry name" value="AHPC"/>
    <property type="match status" value="1"/>
</dbReference>
<sequence>MAPFSDNTQDTPPLRIGDIVPRFAARSTQGAIDLADYDDRWFILFAHPADFTPVCTSELIELAKAEADFAALDCALIGHSVDSLYSHLAWLRAIHELSGVKVGFPLVEDPSMEIARAYGMMSCDAADATTVRTTYFIGPGGILHASICYPLNVGRSIPEMLRLVKALQEAERNDALAPANWQPGDALLRDPEETIGKVLSDSKANDWFYSPFRAGGRDGQ</sequence>
<dbReference type="InterPro" id="IPR019479">
    <property type="entry name" value="Peroxiredoxin_C"/>
</dbReference>
<dbReference type="GO" id="GO:0005829">
    <property type="term" value="C:cytosol"/>
    <property type="evidence" value="ECO:0007669"/>
    <property type="project" value="TreeGrafter"/>
</dbReference>
<dbReference type="Gene3D" id="3.40.30.10">
    <property type="entry name" value="Glutaredoxin"/>
    <property type="match status" value="1"/>
</dbReference>